<proteinExistence type="inferred from homology"/>
<dbReference type="Proteomes" id="UP001262889">
    <property type="component" value="Unassembled WGS sequence"/>
</dbReference>
<dbReference type="EC" id="5.6.2.4" evidence="11"/>
<accession>A0ABU3CEG3</accession>
<feature type="domain" description="Helicase ATP-binding" evidence="12">
    <location>
        <begin position="292"/>
        <end position="461"/>
    </location>
</feature>
<dbReference type="NCBIfam" id="TIGR00595">
    <property type="entry name" value="priA"/>
    <property type="match status" value="1"/>
</dbReference>
<comment type="similarity">
    <text evidence="11">Belongs to the helicase family. PriA subfamily.</text>
</comment>
<comment type="catalytic activity">
    <reaction evidence="11">
        <text>ATP + H2O = ADP + phosphate + H(+)</text>
        <dbReference type="Rhea" id="RHEA:13065"/>
        <dbReference type="ChEBI" id="CHEBI:15377"/>
        <dbReference type="ChEBI" id="CHEBI:15378"/>
        <dbReference type="ChEBI" id="CHEBI:30616"/>
        <dbReference type="ChEBI" id="CHEBI:43474"/>
        <dbReference type="ChEBI" id="CHEBI:456216"/>
        <dbReference type="EC" id="5.6.2.4"/>
    </reaction>
</comment>
<dbReference type="InterPro" id="IPR027417">
    <property type="entry name" value="P-loop_NTPase"/>
</dbReference>
<dbReference type="PROSITE" id="PS51194">
    <property type="entry name" value="HELICASE_CTER"/>
    <property type="match status" value="1"/>
</dbReference>
<dbReference type="InterPro" id="IPR011545">
    <property type="entry name" value="DEAD/DEAH_box_helicase_dom"/>
</dbReference>
<keyword evidence="2 11" id="KW-0235">DNA replication</keyword>
<name>A0ABU3CEG3_9FLAO</name>
<dbReference type="SUPFAM" id="SSF52540">
    <property type="entry name" value="P-loop containing nucleoside triphosphate hydrolases"/>
    <property type="match status" value="2"/>
</dbReference>
<dbReference type="PANTHER" id="PTHR30580">
    <property type="entry name" value="PRIMOSOMAL PROTEIN N"/>
    <property type="match status" value="1"/>
</dbReference>
<dbReference type="EMBL" id="JAVRHQ010000033">
    <property type="protein sequence ID" value="MDT0644747.1"/>
    <property type="molecule type" value="Genomic_DNA"/>
</dbReference>
<dbReference type="Gene3D" id="3.40.50.300">
    <property type="entry name" value="P-loop containing nucleotide triphosphate hydrolases"/>
    <property type="match status" value="2"/>
</dbReference>
<evidence type="ECO:0000256" key="3">
    <source>
        <dbReference type="ARBA" id="ARBA00022723"/>
    </source>
</evidence>
<feature type="domain" description="Helicase C-terminal" evidence="13">
    <location>
        <begin position="559"/>
        <end position="713"/>
    </location>
</feature>
<feature type="binding site" evidence="11">
    <location>
        <position position="551"/>
    </location>
    <ligand>
        <name>Zn(2+)</name>
        <dbReference type="ChEBI" id="CHEBI:29105"/>
        <label>2</label>
    </ligand>
</feature>
<keyword evidence="1 11" id="KW-0639">Primosome</keyword>
<dbReference type="HAMAP" id="MF_00983">
    <property type="entry name" value="PriA"/>
    <property type="match status" value="1"/>
</dbReference>
<dbReference type="PROSITE" id="PS51192">
    <property type="entry name" value="HELICASE_ATP_BIND_1"/>
    <property type="match status" value="1"/>
</dbReference>
<dbReference type="Pfam" id="PF17764">
    <property type="entry name" value="PriA_3primeBD"/>
    <property type="match status" value="1"/>
</dbReference>
<comment type="function">
    <text evidence="11">Initiates the restart of stalled replication forks, which reloads the replicative helicase on sites other than the origin of replication. Recognizes and binds to abandoned replication forks and remodels them to uncover a helicase loading site. Promotes assembly of the primosome at these replication forks.</text>
</comment>
<dbReference type="InterPro" id="IPR041222">
    <property type="entry name" value="PriA_3primeBD"/>
</dbReference>
<keyword evidence="3 11" id="KW-0479">Metal-binding</keyword>
<dbReference type="InterPro" id="IPR001650">
    <property type="entry name" value="Helicase_C-like"/>
</dbReference>
<evidence type="ECO:0000256" key="2">
    <source>
        <dbReference type="ARBA" id="ARBA00022705"/>
    </source>
</evidence>
<sequence length="817" mass="94082">MSYFIDVILPLPLDKRFTYSIEAQEARHLQEGMRVAVPFGKSKIYSGVVAAIHENPPEVYEAKPISQILDEAPLVTAHQLKFWKWIADYYMCSEGDVLRAALPGAFLLESESIVQLLKEVSPEDHELSDEEYMVVEALQRQSVLKIQEVSQVLEKKNVLPVLNSLVEKELIALNQEIYEQYKPKKIRYVRLPSKFSAEAGMHTLLDELEKAPKQREIVLNFFSLKAQSSKPVKAKNLLKKSNSSAAILKSLLDKGFLEEYYLETDRFNYTGDSPETKLNFSEHQQQALEEIKTYFQKDEVCLLHGITSSGKTEIYIRLIQETLEKGRQALYLLPEIALTAQLIQRLQNYFGEQVLIYHSKYSMNERVEVYRHVLENDNKGKVVIGARSAIFLPFSNLGLIVIDEEHEGTFKQFDPAPRYHARDAAVVLANFFKSNIILGSATPSLESYFNAQHNKYSLVELNRRYGNVLLPEIEIVDIKKKHKKKQMTGHFSDRLLEEIKEALKEEEQVILFQNRRGFSPILECNTCGHSPQCPNCDVSLTFHHHNNQLRCHYCGYHIAMQQKCMACGSPDITTKGFGTEQIETELKSLFPDHKTGRMDQDTTRGKYGYEKIINAFEQQEIDILVGTQMLTKGLDFRHVSLVGIMNADNLLNFPDFRAHERSFQLMLQVAGRAGRTKKRGKVLIQSYNPYHQIIQQVSTNDYAGMYKDQLEERYNYKYPPYYRLIRFTLKSRDFSKTNDAADWLAKSLSNIFRENILGPEFPPIARIRNEYYKNILLKIPQQQSLGKTKTVVHKIMTSFRAIGAFRSIKVVLNVDPV</sequence>
<dbReference type="CDD" id="cd18804">
    <property type="entry name" value="SF2_C_priA"/>
    <property type="match status" value="1"/>
</dbReference>
<evidence type="ECO:0000256" key="6">
    <source>
        <dbReference type="ARBA" id="ARBA00022806"/>
    </source>
</evidence>
<dbReference type="Pfam" id="PF18074">
    <property type="entry name" value="PriA_C"/>
    <property type="match status" value="1"/>
</dbReference>
<keyword evidence="5 11" id="KW-0378">Hydrolase</keyword>
<dbReference type="InterPro" id="IPR005259">
    <property type="entry name" value="PriA"/>
</dbReference>
<protein>
    <recommendedName>
        <fullName evidence="11">Replication restart protein PriA</fullName>
    </recommendedName>
    <alternativeName>
        <fullName evidence="11">ATP-dependent DNA helicase PriA</fullName>
        <ecNumber evidence="11">5.6.2.4</ecNumber>
    </alternativeName>
    <alternativeName>
        <fullName evidence="11">DNA 3'-5' helicase PriA</fullName>
    </alternativeName>
</protein>
<evidence type="ECO:0000256" key="7">
    <source>
        <dbReference type="ARBA" id="ARBA00022833"/>
    </source>
</evidence>
<feature type="binding site" evidence="11">
    <location>
        <position position="536"/>
    </location>
    <ligand>
        <name>Zn(2+)</name>
        <dbReference type="ChEBI" id="CHEBI:29105"/>
        <label>2</label>
    </ligand>
</feature>
<feature type="binding site" evidence="11">
    <location>
        <position position="564"/>
    </location>
    <ligand>
        <name>Zn(2+)</name>
        <dbReference type="ChEBI" id="CHEBI:29105"/>
        <label>1</label>
    </ligand>
</feature>
<evidence type="ECO:0000256" key="11">
    <source>
        <dbReference type="HAMAP-Rule" id="MF_00983"/>
    </source>
</evidence>
<dbReference type="Pfam" id="PF00270">
    <property type="entry name" value="DEAD"/>
    <property type="match status" value="1"/>
</dbReference>
<keyword evidence="10 11" id="KW-0413">Isomerase</keyword>
<keyword evidence="6 11" id="KW-0347">Helicase</keyword>
<dbReference type="Gene3D" id="3.40.1440.60">
    <property type="entry name" value="PriA, 3(prime) DNA-binding domain"/>
    <property type="match status" value="1"/>
</dbReference>
<evidence type="ECO:0000256" key="10">
    <source>
        <dbReference type="ARBA" id="ARBA00023235"/>
    </source>
</evidence>
<evidence type="ECO:0000256" key="4">
    <source>
        <dbReference type="ARBA" id="ARBA00022741"/>
    </source>
</evidence>
<reference evidence="14 15" key="1">
    <citation type="submission" date="2023-09" db="EMBL/GenBank/DDBJ databases">
        <authorList>
            <person name="Rey-Velasco X."/>
        </authorList>
    </citation>
    <scope>NUCLEOTIDE SEQUENCE [LARGE SCALE GENOMIC DNA]</scope>
    <source>
        <strain evidence="14 15">F363</strain>
    </source>
</reference>
<feature type="binding site" evidence="11">
    <location>
        <position position="527"/>
    </location>
    <ligand>
        <name>Zn(2+)</name>
        <dbReference type="ChEBI" id="CHEBI:29105"/>
        <label>1</label>
    </ligand>
</feature>
<keyword evidence="4 11" id="KW-0547">Nucleotide-binding</keyword>
<dbReference type="Pfam" id="PF18319">
    <property type="entry name" value="Zn_ribbon_PriA"/>
    <property type="match status" value="1"/>
</dbReference>
<evidence type="ECO:0000256" key="5">
    <source>
        <dbReference type="ARBA" id="ARBA00022801"/>
    </source>
</evidence>
<dbReference type="SMART" id="SM00487">
    <property type="entry name" value="DEXDc"/>
    <property type="match status" value="1"/>
</dbReference>
<comment type="catalytic activity">
    <reaction evidence="11">
        <text>Couples ATP hydrolysis with the unwinding of duplex DNA by translocating in the 3'-5' direction.</text>
        <dbReference type="EC" id="5.6.2.4"/>
    </reaction>
</comment>
<keyword evidence="15" id="KW-1185">Reference proteome</keyword>
<keyword evidence="7 11" id="KW-0862">Zinc</keyword>
<dbReference type="RefSeq" id="WP_311536361.1">
    <property type="nucleotide sequence ID" value="NZ_JAVRHQ010000033.1"/>
</dbReference>
<evidence type="ECO:0000313" key="14">
    <source>
        <dbReference type="EMBL" id="MDT0644747.1"/>
    </source>
</evidence>
<dbReference type="InterPro" id="IPR041236">
    <property type="entry name" value="PriA_C"/>
</dbReference>
<feature type="binding site" evidence="11">
    <location>
        <position position="567"/>
    </location>
    <ligand>
        <name>Zn(2+)</name>
        <dbReference type="ChEBI" id="CHEBI:29105"/>
        <label>1</label>
    </ligand>
</feature>
<dbReference type="SMART" id="SM00490">
    <property type="entry name" value="HELICc"/>
    <property type="match status" value="1"/>
</dbReference>
<feature type="binding site" evidence="11">
    <location>
        <position position="554"/>
    </location>
    <ligand>
        <name>Zn(2+)</name>
        <dbReference type="ChEBI" id="CHEBI:29105"/>
        <label>2</label>
    </ligand>
</feature>
<evidence type="ECO:0000259" key="13">
    <source>
        <dbReference type="PROSITE" id="PS51194"/>
    </source>
</evidence>
<dbReference type="InterPro" id="IPR014001">
    <property type="entry name" value="Helicase_ATP-bd"/>
</dbReference>
<keyword evidence="9 11" id="KW-0238">DNA-binding</keyword>
<evidence type="ECO:0000256" key="8">
    <source>
        <dbReference type="ARBA" id="ARBA00022840"/>
    </source>
</evidence>
<evidence type="ECO:0000256" key="1">
    <source>
        <dbReference type="ARBA" id="ARBA00022515"/>
    </source>
</evidence>
<comment type="caution">
    <text evidence="14">The sequence shown here is derived from an EMBL/GenBank/DDBJ whole genome shotgun (WGS) entry which is preliminary data.</text>
</comment>
<gene>
    <name evidence="11 14" type="primary">priA</name>
    <name evidence="14" type="ORF">RM553_18040</name>
</gene>
<evidence type="ECO:0000313" key="15">
    <source>
        <dbReference type="Proteomes" id="UP001262889"/>
    </source>
</evidence>
<dbReference type="CDD" id="cd17929">
    <property type="entry name" value="DEXHc_priA"/>
    <property type="match status" value="1"/>
</dbReference>
<organism evidence="14 15">
    <name type="scientific">Autumnicola tepida</name>
    <dbReference type="NCBI Taxonomy" id="3075595"/>
    <lineage>
        <taxon>Bacteria</taxon>
        <taxon>Pseudomonadati</taxon>
        <taxon>Bacteroidota</taxon>
        <taxon>Flavobacteriia</taxon>
        <taxon>Flavobacteriales</taxon>
        <taxon>Flavobacteriaceae</taxon>
        <taxon>Autumnicola</taxon>
    </lineage>
</organism>
<feature type="binding site" evidence="11">
    <location>
        <position position="533"/>
    </location>
    <ligand>
        <name>Zn(2+)</name>
        <dbReference type="ChEBI" id="CHEBI:29105"/>
        <label>2</label>
    </ligand>
</feature>
<comment type="subunit">
    <text evidence="11">Component of the replication restart primosome.</text>
</comment>
<feature type="binding site" evidence="11">
    <location>
        <position position="524"/>
    </location>
    <ligand>
        <name>Zn(2+)</name>
        <dbReference type="ChEBI" id="CHEBI:29105"/>
        <label>1</label>
    </ligand>
</feature>
<dbReference type="PANTHER" id="PTHR30580:SF0">
    <property type="entry name" value="PRIMOSOMAL PROTEIN N"/>
    <property type="match status" value="1"/>
</dbReference>
<keyword evidence="8 11" id="KW-0067">ATP-binding</keyword>
<comment type="cofactor">
    <cofactor evidence="11">
        <name>Zn(2+)</name>
        <dbReference type="ChEBI" id="CHEBI:29105"/>
    </cofactor>
    <text evidence="11">Binds 2 zinc ions per subunit.</text>
</comment>
<dbReference type="InterPro" id="IPR042115">
    <property type="entry name" value="PriA_3primeBD_sf"/>
</dbReference>
<evidence type="ECO:0000256" key="9">
    <source>
        <dbReference type="ARBA" id="ARBA00023125"/>
    </source>
</evidence>
<dbReference type="InterPro" id="IPR040498">
    <property type="entry name" value="PriA_CRR"/>
</dbReference>
<evidence type="ECO:0000259" key="12">
    <source>
        <dbReference type="PROSITE" id="PS51192"/>
    </source>
</evidence>
<dbReference type="Pfam" id="PF00271">
    <property type="entry name" value="Helicase_C"/>
    <property type="match status" value="1"/>
</dbReference>